<comment type="similarity">
    <text evidence="1">Belongs to the short-chain dehydrogenases/reductases (SDR) family.</text>
</comment>
<sequence length="167" mass="18317">MPSRSSSIAIVTGAAQGIGQSIALRLAQDGLDVAVNDLPEKDVQLQEVVHQIQAAGRRSIAVAADVSDEEGVRKMIAQTVRRLGGLDVVSHSVTHKVGYLSVSTQDWDRMMSVNLRGVMLCYKYAAIQMIKQGRGGRILGKYLRRSVVRLIIQYTISRCILNIREKG</sequence>
<evidence type="ECO:0000256" key="1">
    <source>
        <dbReference type="ARBA" id="ARBA00006484"/>
    </source>
</evidence>
<dbReference type="EMBL" id="KZ110601">
    <property type="protein sequence ID" value="OSX59771.1"/>
    <property type="molecule type" value="Genomic_DNA"/>
</dbReference>
<dbReference type="PRINTS" id="PR01397">
    <property type="entry name" value="DHBDHDRGNASE"/>
</dbReference>
<dbReference type="GO" id="GO:0019290">
    <property type="term" value="P:siderophore biosynthetic process"/>
    <property type="evidence" value="ECO:0007669"/>
    <property type="project" value="InterPro"/>
</dbReference>
<evidence type="ECO:0000313" key="4">
    <source>
        <dbReference type="Proteomes" id="UP000194127"/>
    </source>
</evidence>
<keyword evidence="4" id="KW-1185">Reference proteome</keyword>
<proteinExistence type="inferred from homology"/>
<evidence type="ECO:0000256" key="2">
    <source>
        <dbReference type="ARBA" id="ARBA00023002"/>
    </source>
</evidence>
<dbReference type="AlphaFoldDB" id="A0A1X6MTQ8"/>
<dbReference type="InterPro" id="IPR036291">
    <property type="entry name" value="NAD(P)-bd_dom_sf"/>
</dbReference>
<dbReference type="Gene3D" id="3.40.50.720">
    <property type="entry name" value="NAD(P)-binding Rossmann-like Domain"/>
    <property type="match status" value="1"/>
</dbReference>
<dbReference type="STRING" id="670580.A0A1X6MTQ8"/>
<dbReference type="SUPFAM" id="SSF51735">
    <property type="entry name" value="NAD(P)-binding Rossmann-fold domains"/>
    <property type="match status" value="1"/>
</dbReference>
<evidence type="ECO:0008006" key="5">
    <source>
        <dbReference type="Google" id="ProtNLM"/>
    </source>
</evidence>
<gene>
    <name evidence="3" type="ORF">POSPLADRAFT_1149155</name>
</gene>
<evidence type="ECO:0000313" key="3">
    <source>
        <dbReference type="EMBL" id="OSX59771.1"/>
    </source>
</evidence>
<dbReference type="InterPro" id="IPR003560">
    <property type="entry name" value="DHB_DH"/>
</dbReference>
<dbReference type="InterPro" id="IPR002347">
    <property type="entry name" value="SDR_fam"/>
</dbReference>
<dbReference type="PANTHER" id="PTHR24321:SF8">
    <property type="entry name" value="ESTRADIOL 17-BETA-DEHYDROGENASE 8-RELATED"/>
    <property type="match status" value="1"/>
</dbReference>
<dbReference type="Proteomes" id="UP000194127">
    <property type="component" value="Unassembled WGS sequence"/>
</dbReference>
<name>A0A1X6MTQ8_9APHY</name>
<dbReference type="GO" id="GO:0008667">
    <property type="term" value="F:2,3-dihydro-2,3-dihydroxybenzoate dehydrogenase activity"/>
    <property type="evidence" value="ECO:0007669"/>
    <property type="project" value="InterPro"/>
</dbReference>
<dbReference type="OrthoDB" id="498125at2759"/>
<accession>A0A1X6MTQ8</accession>
<reference evidence="3 4" key="1">
    <citation type="submission" date="2017-04" db="EMBL/GenBank/DDBJ databases">
        <title>Genome Sequence of the Model Brown-Rot Fungus Postia placenta SB12.</title>
        <authorList>
            <consortium name="DOE Joint Genome Institute"/>
            <person name="Gaskell J."/>
            <person name="Kersten P."/>
            <person name="Larrondo L.F."/>
            <person name="Canessa P."/>
            <person name="Martinez D."/>
            <person name="Hibbett D."/>
            <person name="Schmoll M."/>
            <person name="Kubicek C.P."/>
            <person name="Martinez A.T."/>
            <person name="Yadav J."/>
            <person name="Master E."/>
            <person name="Magnuson J.K."/>
            <person name="James T."/>
            <person name="Yaver D."/>
            <person name="Berka R."/>
            <person name="Labutti K."/>
            <person name="Lipzen A."/>
            <person name="Aerts A."/>
            <person name="Barry K."/>
            <person name="Henrissat B."/>
            <person name="Blanchette R."/>
            <person name="Grigoriev I."/>
            <person name="Cullen D."/>
        </authorList>
    </citation>
    <scope>NUCLEOTIDE SEQUENCE [LARGE SCALE GENOMIC DNA]</scope>
    <source>
        <strain evidence="3 4">MAD-698-R-SB12</strain>
    </source>
</reference>
<protein>
    <recommendedName>
        <fullName evidence="5">NAD(P)-binding protein</fullName>
    </recommendedName>
</protein>
<organism evidence="3 4">
    <name type="scientific">Postia placenta MAD-698-R-SB12</name>
    <dbReference type="NCBI Taxonomy" id="670580"/>
    <lineage>
        <taxon>Eukaryota</taxon>
        <taxon>Fungi</taxon>
        <taxon>Dikarya</taxon>
        <taxon>Basidiomycota</taxon>
        <taxon>Agaricomycotina</taxon>
        <taxon>Agaricomycetes</taxon>
        <taxon>Polyporales</taxon>
        <taxon>Adustoporiaceae</taxon>
        <taxon>Rhodonia</taxon>
    </lineage>
</organism>
<dbReference type="RefSeq" id="XP_024336565.1">
    <property type="nucleotide sequence ID" value="XM_024486277.1"/>
</dbReference>
<keyword evidence="2" id="KW-0560">Oxidoreductase</keyword>
<dbReference type="Pfam" id="PF00106">
    <property type="entry name" value="adh_short"/>
    <property type="match status" value="1"/>
</dbReference>
<dbReference type="PANTHER" id="PTHR24321">
    <property type="entry name" value="DEHYDROGENASES, SHORT CHAIN"/>
    <property type="match status" value="1"/>
</dbReference>
<dbReference type="GeneID" id="36331226"/>